<reference evidence="1" key="1">
    <citation type="submission" date="2018-05" db="EMBL/GenBank/DDBJ databases">
        <authorList>
            <person name="Lanie J.A."/>
            <person name="Ng W.-L."/>
            <person name="Kazmierczak K.M."/>
            <person name="Andrzejewski T.M."/>
            <person name="Davidsen T.M."/>
            <person name="Wayne K.J."/>
            <person name="Tettelin H."/>
            <person name="Glass J.I."/>
            <person name="Rusch D."/>
            <person name="Podicherti R."/>
            <person name="Tsui H.-C.T."/>
            <person name="Winkler M.E."/>
        </authorList>
    </citation>
    <scope>NUCLEOTIDE SEQUENCE</scope>
</reference>
<proteinExistence type="predicted"/>
<feature type="non-terminal residue" evidence="1">
    <location>
        <position position="1"/>
    </location>
</feature>
<protein>
    <submittedName>
        <fullName evidence="1">Uncharacterized protein</fullName>
    </submittedName>
</protein>
<sequence>VDNINGMPYVAVAAIPGRAGQIVRNKLLN</sequence>
<gene>
    <name evidence="1" type="ORF">METZ01_LOCUS438012</name>
</gene>
<organism evidence="1">
    <name type="scientific">marine metagenome</name>
    <dbReference type="NCBI Taxonomy" id="408172"/>
    <lineage>
        <taxon>unclassified sequences</taxon>
        <taxon>metagenomes</taxon>
        <taxon>ecological metagenomes</taxon>
    </lineage>
</organism>
<evidence type="ECO:0000313" key="1">
    <source>
        <dbReference type="EMBL" id="SVD85158.1"/>
    </source>
</evidence>
<accession>A0A382YRN8</accession>
<name>A0A382YRN8_9ZZZZ</name>
<feature type="non-terminal residue" evidence="1">
    <location>
        <position position="29"/>
    </location>
</feature>
<dbReference type="AlphaFoldDB" id="A0A382YRN8"/>
<dbReference type="EMBL" id="UINC01177487">
    <property type="protein sequence ID" value="SVD85158.1"/>
    <property type="molecule type" value="Genomic_DNA"/>
</dbReference>